<evidence type="ECO:0000256" key="1">
    <source>
        <dbReference type="SAM" id="Phobius"/>
    </source>
</evidence>
<organism evidence="2 3">
    <name type="scientific">Alkalimarinus alittae</name>
    <dbReference type="NCBI Taxonomy" id="2961619"/>
    <lineage>
        <taxon>Bacteria</taxon>
        <taxon>Pseudomonadati</taxon>
        <taxon>Pseudomonadota</taxon>
        <taxon>Gammaproteobacteria</taxon>
        <taxon>Alteromonadales</taxon>
        <taxon>Alteromonadaceae</taxon>
        <taxon>Alkalimarinus</taxon>
    </lineage>
</organism>
<feature type="transmembrane region" description="Helical" evidence="1">
    <location>
        <begin position="6"/>
        <end position="32"/>
    </location>
</feature>
<protein>
    <submittedName>
        <fullName evidence="2">Uncharacterized protein</fullName>
    </submittedName>
</protein>
<gene>
    <name evidence="2" type="ORF">NKI27_05500</name>
</gene>
<sequence length="81" mass="9577">MSTELQITLIATAFIVFNLSYVYCWAMAATYYQGPRMEVLLQAMVFHRNKFKPEGLVYRRRMIYHQIVIMALFFLYGAVVQ</sequence>
<proteinExistence type="predicted"/>
<dbReference type="EMBL" id="CP100390">
    <property type="protein sequence ID" value="UZE97204.1"/>
    <property type="molecule type" value="Genomic_DNA"/>
</dbReference>
<keyword evidence="1" id="KW-1133">Transmembrane helix</keyword>
<keyword evidence="1" id="KW-0812">Transmembrane</keyword>
<evidence type="ECO:0000313" key="2">
    <source>
        <dbReference type="EMBL" id="UZE97204.1"/>
    </source>
</evidence>
<evidence type="ECO:0000313" key="3">
    <source>
        <dbReference type="Proteomes" id="UP001163739"/>
    </source>
</evidence>
<name>A0ABY6N5F1_9ALTE</name>
<dbReference type="Proteomes" id="UP001163739">
    <property type="component" value="Chromosome"/>
</dbReference>
<dbReference type="RefSeq" id="WP_265048684.1">
    <property type="nucleotide sequence ID" value="NZ_CP100390.1"/>
</dbReference>
<reference evidence="2" key="1">
    <citation type="submission" date="2022-06" db="EMBL/GenBank/DDBJ databases">
        <title>Alkalimarinus sp. nov., isolated from gut of a Alitta virens.</title>
        <authorList>
            <person name="Yang A.I."/>
            <person name="Shin N.-R."/>
        </authorList>
    </citation>
    <scope>NUCLEOTIDE SEQUENCE</scope>
    <source>
        <strain evidence="2">A2M4</strain>
    </source>
</reference>
<keyword evidence="1" id="KW-0472">Membrane</keyword>
<keyword evidence="3" id="KW-1185">Reference proteome</keyword>
<feature type="transmembrane region" description="Helical" evidence="1">
    <location>
        <begin position="62"/>
        <end position="79"/>
    </location>
</feature>
<accession>A0ABY6N5F1</accession>